<keyword evidence="12" id="KW-1185">Reference proteome</keyword>
<evidence type="ECO:0000256" key="6">
    <source>
        <dbReference type="ARBA" id="ARBA00030073"/>
    </source>
</evidence>
<dbReference type="Pfam" id="PF01872">
    <property type="entry name" value="RibD_C"/>
    <property type="match status" value="1"/>
</dbReference>
<organism evidence="11">
    <name type="scientific">Eremomyces bilateralis CBS 781.70</name>
    <dbReference type="NCBI Taxonomy" id="1392243"/>
    <lineage>
        <taxon>Eukaryota</taxon>
        <taxon>Fungi</taxon>
        <taxon>Dikarya</taxon>
        <taxon>Ascomycota</taxon>
        <taxon>Pezizomycotina</taxon>
        <taxon>Dothideomycetes</taxon>
        <taxon>Dothideomycetes incertae sedis</taxon>
        <taxon>Eremomycetales</taxon>
        <taxon>Eremomycetaceae</taxon>
        <taxon>Eremomyces</taxon>
    </lineage>
</organism>
<reference evidence="13" key="3">
    <citation type="submission" date="2025-04" db="UniProtKB">
        <authorList>
            <consortium name="RefSeq"/>
        </authorList>
    </citation>
    <scope>IDENTIFICATION</scope>
    <source>
        <strain evidence="13">CBS 781.70</strain>
    </source>
</reference>
<reference evidence="11 13" key="1">
    <citation type="submission" date="2020-01" db="EMBL/GenBank/DDBJ databases">
        <authorList>
            <consortium name="DOE Joint Genome Institute"/>
            <person name="Haridas S."/>
            <person name="Albert R."/>
            <person name="Binder M."/>
            <person name="Bloem J."/>
            <person name="Labutti K."/>
            <person name="Salamov A."/>
            <person name="Andreopoulos B."/>
            <person name="Baker S.E."/>
            <person name="Barry K."/>
            <person name="Bills G."/>
            <person name="Bluhm B.H."/>
            <person name="Cannon C."/>
            <person name="Castanera R."/>
            <person name="Culley D.E."/>
            <person name="Daum C."/>
            <person name="Ezra D."/>
            <person name="Gonzalez J.B."/>
            <person name="Henrissat B."/>
            <person name="Kuo A."/>
            <person name="Liang C."/>
            <person name="Lipzen A."/>
            <person name="Lutzoni F."/>
            <person name="Magnuson J."/>
            <person name="Mondo S."/>
            <person name="Nolan M."/>
            <person name="Ohm R."/>
            <person name="Pangilinan J."/>
            <person name="Park H.-J."/>
            <person name="Ramirez L."/>
            <person name="Alfaro M."/>
            <person name="Sun H."/>
            <person name="Tritt A."/>
            <person name="Yoshinaga Y."/>
            <person name="Zwiers L.-H."/>
            <person name="Turgeon B.G."/>
            <person name="Goodwin S.B."/>
            <person name="Spatafora J.W."/>
            <person name="Crous P.W."/>
            <person name="Grigoriev I.V."/>
        </authorList>
    </citation>
    <scope>NUCLEOTIDE SEQUENCE</scope>
    <source>
        <strain evidence="11 13">CBS 781.70</strain>
    </source>
</reference>
<evidence type="ECO:0000313" key="12">
    <source>
        <dbReference type="Proteomes" id="UP000504638"/>
    </source>
</evidence>
<dbReference type="GO" id="GO:0009231">
    <property type="term" value="P:riboflavin biosynthetic process"/>
    <property type="evidence" value="ECO:0007669"/>
    <property type="project" value="UniProtKB-KW"/>
</dbReference>
<dbReference type="EC" id="1.1.1.302" evidence="3"/>
<evidence type="ECO:0000259" key="10">
    <source>
        <dbReference type="Pfam" id="PF01872"/>
    </source>
</evidence>
<dbReference type="EMBL" id="ML975154">
    <property type="protein sequence ID" value="KAF1813932.1"/>
    <property type="molecule type" value="Genomic_DNA"/>
</dbReference>
<feature type="domain" description="Bacterial bifunctional deaminase-reductase C-terminal" evidence="10">
    <location>
        <begin position="4"/>
        <end position="161"/>
    </location>
</feature>
<evidence type="ECO:0000256" key="4">
    <source>
        <dbReference type="ARBA" id="ARBA00015035"/>
    </source>
</evidence>
<comment type="similarity">
    <text evidence="2">Belongs to the HTP reductase family.</text>
</comment>
<reference evidence="13" key="2">
    <citation type="submission" date="2020-04" db="EMBL/GenBank/DDBJ databases">
        <authorList>
            <consortium name="NCBI Genome Project"/>
        </authorList>
    </citation>
    <scope>NUCLEOTIDE SEQUENCE</scope>
    <source>
        <strain evidence="13">CBS 781.70</strain>
    </source>
</reference>
<evidence type="ECO:0000256" key="7">
    <source>
        <dbReference type="ARBA" id="ARBA00031630"/>
    </source>
</evidence>
<dbReference type="AlphaFoldDB" id="A0A6G1G7E7"/>
<comment type="catalytic activity">
    <reaction evidence="9">
        <text>2,5-diamino-6-(1-D-ribitylamino)pyrimidin-4(3H)-one 5'-phosphate + NADP(+) = 2,5-diamino-6-(1-D-ribosylamino)pyrimidin-4(3H)-one 5'-phosphate + NADPH + H(+)</text>
        <dbReference type="Rhea" id="RHEA:27278"/>
        <dbReference type="ChEBI" id="CHEBI:15378"/>
        <dbReference type="ChEBI" id="CHEBI:57783"/>
        <dbReference type="ChEBI" id="CHEBI:58349"/>
        <dbReference type="ChEBI" id="CHEBI:58890"/>
        <dbReference type="ChEBI" id="CHEBI:59545"/>
        <dbReference type="EC" id="1.1.1.302"/>
    </reaction>
</comment>
<dbReference type="PANTHER" id="PTHR38011">
    <property type="entry name" value="DIHYDROFOLATE REDUCTASE FAMILY PROTEIN (AFU_ORTHOLOGUE AFUA_8G06820)"/>
    <property type="match status" value="1"/>
</dbReference>
<dbReference type="InterPro" id="IPR002734">
    <property type="entry name" value="RibDG_C"/>
</dbReference>
<evidence type="ECO:0000313" key="11">
    <source>
        <dbReference type="EMBL" id="KAF1813932.1"/>
    </source>
</evidence>
<keyword evidence="5" id="KW-0686">Riboflavin biosynthesis</keyword>
<dbReference type="Proteomes" id="UP000504638">
    <property type="component" value="Unplaced"/>
</dbReference>
<gene>
    <name evidence="11 13" type="ORF">P152DRAFT_298670</name>
</gene>
<name>A0A6G1G7E7_9PEZI</name>
<evidence type="ECO:0000256" key="5">
    <source>
        <dbReference type="ARBA" id="ARBA00022619"/>
    </source>
</evidence>
<comment type="function">
    <text evidence="1">Catalyzes an early step in riboflavin biosynthesis, the NADPH-dependent reduction of the ribose side chain of 2,5-diamino-6-ribosylamino-4(3H)-pyrimidinone 5'-phosphate, yielding 2,5-diamino-6-ribitylamino-4(3H)-pyrimidinone 5'-phosphate.</text>
</comment>
<evidence type="ECO:0000313" key="13">
    <source>
        <dbReference type="RefSeq" id="XP_033535563.1"/>
    </source>
</evidence>
<evidence type="ECO:0000256" key="1">
    <source>
        <dbReference type="ARBA" id="ARBA00003555"/>
    </source>
</evidence>
<protein>
    <recommendedName>
        <fullName evidence="4">2,5-diamino-6-ribosylamino-4(3H)-pyrimidinone 5'-phosphate reductase</fullName>
        <ecNumber evidence="3">1.1.1.302</ecNumber>
    </recommendedName>
    <alternativeName>
        <fullName evidence="7">2,5-diamino-6-(5-phospho-D-ribosylamino)pyrimidin-4(3H)-one reductase</fullName>
    </alternativeName>
    <alternativeName>
        <fullName evidence="6">2,5-diamino-6-ribitylamino-4(3H)-pyrimidinone 5'-phosphate synthase</fullName>
    </alternativeName>
</protein>
<evidence type="ECO:0000256" key="9">
    <source>
        <dbReference type="ARBA" id="ARBA00049020"/>
    </source>
</evidence>
<sequence>MRQLRYNVAISLDGFIAPNDGSATWIVDDPDIDFTSLYAKFDTFILGRKTYESMLSMEPNPLKKVPKENLVVVSRQLQSENHTNVTIVRDDFIGYVKGLKERLGKDIWLFGGGELAGPCFDAGVVDSMETAVMPVMLRDGVKMVAMGAHVVRLELVDVRRMERSGILMCRYKVLRG</sequence>
<comment type="catalytic activity">
    <reaction evidence="8">
        <text>2,5-diamino-6-(1-D-ribitylamino)pyrimidin-4(3H)-one 5'-phosphate + NAD(+) = 2,5-diamino-6-(1-D-ribosylamino)pyrimidin-4(3H)-one 5'-phosphate + NADH + H(+)</text>
        <dbReference type="Rhea" id="RHEA:27274"/>
        <dbReference type="ChEBI" id="CHEBI:15378"/>
        <dbReference type="ChEBI" id="CHEBI:57540"/>
        <dbReference type="ChEBI" id="CHEBI:57945"/>
        <dbReference type="ChEBI" id="CHEBI:58890"/>
        <dbReference type="ChEBI" id="CHEBI:59545"/>
        <dbReference type="EC" id="1.1.1.302"/>
    </reaction>
</comment>
<proteinExistence type="inferred from homology"/>
<dbReference type="SUPFAM" id="SSF53597">
    <property type="entry name" value="Dihydrofolate reductase-like"/>
    <property type="match status" value="1"/>
</dbReference>
<evidence type="ECO:0000256" key="8">
    <source>
        <dbReference type="ARBA" id="ARBA00047550"/>
    </source>
</evidence>
<dbReference type="OrthoDB" id="3192019at2759"/>
<dbReference type="RefSeq" id="XP_033535563.1">
    <property type="nucleotide sequence ID" value="XM_033675060.1"/>
</dbReference>
<evidence type="ECO:0000256" key="3">
    <source>
        <dbReference type="ARBA" id="ARBA00012851"/>
    </source>
</evidence>
<dbReference type="InterPro" id="IPR050765">
    <property type="entry name" value="Riboflavin_Biosynth_HTPR"/>
</dbReference>
<dbReference type="InterPro" id="IPR024072">
    <property type="entry name" value="DHFR-like_dom_sf"/>
</dbReference>
<dbReference type="PANTHER" id="PTHR38011:SF11">
    <property type="entry name" value="2,5-DIAMINO-6-RIBOSYLAMINO-4(3H)-PYRIMIDINONE 5'-PHOSPHATE REDUCTASE"/>
    <property type="match status" value="1"/>
</dbReference>
<accession>A0A6G1G7E7</accession>
<dbReference type="Gene3D" id="3.40.430.10">
    <property type="entry name" value="Dihydrofolate Reductase, subunit A"/>
    <property type="match status" value="1"/>
</dbReference>
<dbReference type="GeneID" id="54415630"/>
<dbReference type="GO" id="GO:0008703">
    <property type="term" value="F:5-amino-6-(5-phosphoribosylamino)uracil reductase activity"/>
    <property type="evidence" value="ECO:0007669"/>
    <property type="project" value="InterPro"/>
</dbReference>
<evidence type="ECO:0000256" key="2">
    <source>
        <dbReference type="ARBA" id="ARBA00009723"/>
    </source>
</evidence>